<dbReference type="InterPro" id="IPR033121">
    <property type="entry name" value="PEPTIDASE_A1"/>
</dbReference>
<protein>
    <recommendedName>
        <fullName evidence="1">Peptidase A1 domain-containing protein</fullName>
    </recommendedName>
</protein>
<name>A0A4S2LG85_OPIFE</name>
<accession>A0A4S2LG85</accession>
<dbReference type="InterPro" id="IPR021109">
    <property type="entry name" value="Peptidase_aspartic_dom_sf"/>
</dbReference>
<gene>
    <name evidence="2" type="ORF">CRM22_009124</name>
</gene>
<keyword evidence="3" id="KW-1185">Reference proteome</keyword>
<evidence type="ECO:0000259" key="1">
    <source>
        <dbReference type="Pfam" id="PF00026"/>
    </source>
</evidence>
<proteinExistence type="predicted"/>
<comment type="caution">
    <text evidence="2">The sequence shown here is derived from an EMBL/GenBank/DDBJ whole genome shotgun (WGS) entry which is preliminary data.</text>
</comment>
<evidence type="ECO:0000313" key="3">
    <source>
        <dbReference type="Proteomes" id="UP000308267"/>
    </source>
</evidence>
<feature type="domain" description="Peptidase A1" evidence="1">
    <location>
        <begin position="25"/>
        <end position="213"/>
    </location>
</feature>
<evidence type="ECO:0000313" key="2">
    <source>
        <dbReference type="EMBL" id="TGZ59377.1"/>
    </source>
</evidence>
<dbReference type="SUPFAM" id="SSF50630">
    <property type="entry name" value="Acid proteases"/>
    <property type="match status" value="1"/>
</dbReference>
<dbReference type="Proteomes" id="UP000308267">
    <property type="component" value="Unassembled WGS sequence"/>
</dbReference>
<reference evidence="2 3" key="1">
    <citation type="journal article" date="2019" name="BMC Genomics">
        <title>New insights from Opisthorchis felineus genome: update on genomics of the epidemiologically important liver flukes.</title>
        <authorList>
            <person name="Ershov N.I."/>
            <person name="Mordvinov V.A."/>
            <person name="Prokhortchouk E.B."/>
            <person name="Pakharukova M.Y."/>
            <person name="Gunbin K.V."/>
            <person name="Ustyantsev K."/>
            <person name="Genaev M.A."/>
            <person name="Blinov A.G."/>
            <person name="Mazur A."/>
            <person name="Boulygina E."/>
            <person name="Tsygankova S."/>
            <person name="Khrameeva E."/>
            <person name="Chekanov N."/>
            <person name="Fan G."/>
            <person name="Xiao A."/>
            <person name="Zhang H."/>
            <person name="Xu X."/>
            <person name="Yang H."/>
            <person name="Solovyev V."/>
            <person name="Lee S.M."/>
            <person name="Liu X."/>
            <person name="Afonnikov D.A."/>
            <person name="Skryabin K.G."/>
        </authorList>
    </citation>
    <scope>NUCLEOTIDE SEQUENCE [LARGE SCALE GENOMIC DNA]</scope>
    <source>
        <strain evidence="2">AK-0245</strain>
        <tissue evidence="2">Whole organism</tissue>
    </source>
</reference>
<dbReference type="Pfam" id="PF00026">
    <property type="entry name" value="Asp"/>
    <property type="match status" value="1"/>
</dbReference>
<organism evidence="2 3">
    <name type="scientific">Opisthorchis felineus</name>
    <dbReference type="NCBI Taxonomy" id="147828"/>
    <lineage>
        <taxon>Eukaryota</taxon>
        <taxon>Metazoa</taxon>
        <taxon>Spiralia</taxon>
        <taxon>Lophotrochozoa</taxon>
        <taxon>Platyhelminthes</taxon>
        <taxon>Trematoda</taxon>
        <taxon>Digenea</taxon>
        <taxon>Opisthorchiida</taxon>
        <taxon>Opisthorchiata</taxon>
        <taxon>Opisthorchiidae</taxon>
        <taxon>Opisthorchis</taxon>
    </lineage>
</organism>
<dbReference type="Gene3D" id="2.40.70.10">
    <property type="entry name" value="Acid Proteases"/>
    <property type="match status" value="1"/>
</dbReference>
<dbReference type="EMBL" id="SJOL01008888">
    <property type="protein sequence ID" value="TGZ59377.1"/>
    <property type="molecule type" value="Genomic_DNA"/>
</dbReference>
<feature type="non-terminal residue" evidence="2">
    <location>
        <position position="214"/>
    </location>
</feature>
<dbReference type="AlphaFoldDB" id="A0A4S2LG85"/>
<sequence length="214" mass="23641">MNTTSEDTNICETVLVTIFSFPDGTIGEVSLEKAAFGLAVKRGKLFFLPNGIDGSFGVPIRSSPYSDQWDFISRLIIDRHATHPYITLSFSCTAAGEGLGPGGSLVIGKFHVRGVWSNEVLSLSTENWQLPLAKVSIGRDSVETTYHFIEPDLTQPFIIGPEELIVKINRILKATPEGESGTFLLDCKQQYPYVKIKFNEDVTLSVQSTQYMLT</sequence>